<dbReference type="InterPro" id="IPR016169">
    <property type="entry name" value="FAD-bd_PCMH_sub2"/>
</dbReference>
<reference evidence="8 9" key="1">
    <citation type="submission" date="2023-01" db="EMBL/GenBank/DDBJ databases">
        <title>Analysis of 21 Apiospora genomes using comparative genomics revels a genus with tremendous synthesis potential of carbohydrate active enzymes and secondary metabolites.</title>
        <authorList>
            <person name="Sorensen T."/>
        </authorList>
    </citation>
    <scope>NUCLEOTIDE SEQUENCE [LARGE SCALE GENOMIC DNA]</scope>
    <source>
        <strain evidence="8 9">CBS 83171</strain>
    </source>
</reference>
<protein>
    <submittedName>
        <fullName evidence="8">FAD-binding domain-containing protein</fullName>
    </submittedName>
</protein>
<evidence type="ECO:0000256" key="5">
    <source>
        <dbReference type="ARBA" id="ARBA00023002"/>
    </source>
</evidence>
<evidence type="ECO:0000313" key="9">
    <source>
        <dbReference type="Proteomes" id="UP001446871"/>
    </source>
</evidence>
<dbReference type="SUPFAM" id="SSF56176">
    <property type="entry name" value="FAD-binding/transporter-associated domain-like"/>
    <property type="match status" value="1"/>
</dbReference>
<keyword evidence="5" id="KW-0560">Oxidoreductase</keyword>
<name>A0ABR1UG14_9PEZI</name>
<dbReference type="InterPro" id="IPR016166">
    <property type="entry name" value="FAD-bd_PCMH"/>
</dbReference>
<sequence length="590" mass="64035">MKLVILQSCALALGTATAALSPLSSDRGQAASRCKCFPGDACWPSAADWSGLNATVGGRLIKTSQWQAERVHMESSSSIMAPFFANQSCDPLQPRSRHCELGNYVRYAVNATSAEDVQATMAFAQRRNLRFVVRNTGHDYLGRSTGAGALAIWTHHLKSIEFLLSGRQAAVKLGAGVQGYEIMKAARDRDLVVVGGECPTVGIAGGYTQGGGHSALSTNFGLSADNVLSWDVVAADGKLRTASKTENPDLYWALSGGGGGTFGVVVSMTVKAFPDAVVSGATLSFYTTNNTRDDLYAGVQAFHEALPAMVGAGLMVNYYFTTEFFQIFPLTAYDKRQDEVRDILEPFESTLESLGVNYTVAYSQSKTYYAHFDKYFGPLPLGNIKVGIAQYAGRLIPRAAASTISTTWRFVVEQGVTWIGVGTDVSSFGGSNSVHPAWRDALVSATLTLPWSFESPWSDMVALQDKMTNVVMPAVEAATPGGGSYVWEMDKKERDYDPAHLPSCCLLALLSLMLKMPFTHTLIIVVNEGDWRQPNFQQTFWGTNYPRLLVIKKKYDPDNFFYVTKGVGSEAWVVAKDGRMCVATGPKDLV</sequence>
<keyword evidence="9" id="KW-1185">Reference proteome</keyword>
<gene>
    <name evidence="8" type="ORF">PG996_011775</name>
</gene>
<feature type="signal peptide" evidence="6">
    <location>
        <begin position="1"/>
        <end position="18"/>
    </location>
</feature>
<evidence type="ECO:0000256" key="2">
    <source>
        <dbReference type="ARBA" id="ARBA00005466"/>
    </source>
</evidence>
<dbReference type="Gene3D" id="3.30.465.10">
    <property type="match status" value="2"/>
</dbReference>
<dbReference type="Proteomes" id="UP001446871">
    <property type="component" value="Unassembled WGS sequence"/>
</dbReference>
<evidence type="ECO:0000259" key="7">
    <source>
        <dbReference type="PROSITE" id="PS51387"/>
    </source>
</evidence>
<evidence type="ECO:0000313" key="8">
    <source>
        <dbReference type="EMBL" id="KAK8057838.1"/>
    </source>
</evidence>
<dbReference type="Pfam" id="PF01565">
    <property type="entry name" value="FAD_binding_4"/>
    <property type="match status" value="1"/>
</dbReference>
<dbReference type="InterPro" id="IPR036318">
    <property type="entry name" value="FAD-bd_PCMH-like_sf"/>
</dbReference>
<dbReference type="PROSITE" id="PS51387">
    <property type="entry name" value="FAD_PCMH"/>
    <property type="match status" value="1"/>
</dbReference>
<keyword evidence="3" id="KW-0285">Flavoprotein</keyword>
<evidence type="ECO:0000256" key="4">
    <source>
        <dbReference type="ARBA" id="ARBA00022827"/>
    </source>
</evidence>
<comment type="similarity">
    <text evidence="2">Belongs to the oxygen-dependent FAD-linked oxidoreductase family.</text>
</comment>
<keyword evidence="6" id="KW-0732">Signal</keyword>
<dbReference type="InterPro" id="IPR012951">
    <property type="entry name" value="BBE"/>
</dbReference>
<dbReference type="PANTHER" id="PTHR42973:SF39">
    <property type="entry name" value="FAD-BINDING PCMH-TYPE DOMAIN-CONTAINING PROTEIN"/>
    <property type="match status" value="1"/>
</dbReference>
<evidence type="ECO:0000256" key="6">
    <source>
        <dbReference type="SAM" id="SignalP"/>
    </source>
</evidence>
<dbReference type="InterPro" id="IPR050416">
    <property type="entry name" value="FAD-linked_Oxidoreductase"/>
</dbReference>
<proteinExistence type="inferred from homology"/>
<feature type="domain" description="FAD-binding PCMH-type" evidence="7">
    <location>
        <begin position="97"/>
        <end position="275"/>
    </location>
</feature>
<comment type="caution">
    <text evidence="8">The sequence shown here is derived from an EMBL/GenBank/DDBJ whole genome shotgun (WGS) entry which is preliminary data.</text>
</comment>
<evidence type="ECO:0000256" key="1">
    <source>
        <dbReference type="ARBA" id="ARBA00001974"/>
    </source>
</evidence>
<comment type="cofactor">
    <cofactor evidence="1">
        <name>FAD</name>
        <dbReference type="ChEBI" id="CHEBI:57692"/>
    </cofactor>
</comment>
<dbReference type="EMBL" id="JAQQWM010000007">
    <property type="protein sequence ID" value="KAK8057838.1"/>
    <property type="molecule type" value="Genomic_DNA"/>
</dbReference>
<accession>A0ABR1UG14</accession>
<evidence type="ECO:0000256" key="3">
    <source>
        <dbReference type="ARBA" id="ARBA00022630"/>
    </source>
</evidence>
<feature type="chain" id="PRO_5047482513" evidence="6">
    <location>
        <begin position="19"/>
        <end position="590"/>
    </location>
</feature>
<organism evidence="8 9">
    <name type="scientific">Apiospora saccharicola</name>
    <dbReference type="NCBI Taxonomy" id="335842"/>
    <lineage>
        <taxon>Eukaryota</taxon>
        <taxon>Fungi</taxon>
        <taxon>Dikarya</taxon>
        <taxon>Ascomycota</taxon>
        <taxon>Pezizomycotina</taxon>
        <taxon>Sordariomycetes</taxon>
        <taxon>Xylariomycetidae</taxon>
        <taxon>Amphisphaeriales</taxon>
        <taxon>Apiosporaceae</taxon>
        <taxon>Apiospora</taxon>
    </lineage>
</organism>
<dbReference type="InterPro" id="IPR006094">
    <property type="entry name" value="Oxid_FAD_bind_N"/>
</dbReference>
<keyword evidence="4" id="KW-0274">FAD</keyword>
<dbReference type="Pfam" id="PF08031">
    <property type="entry name" value="BBE"/>
    <property type="match status" value="1"/>
</dbReference>
<dbReference type="PANTHER" id="PTHR42973">
    <property type="entry name" value="BINDING OXIDOREDUCTASE, PUTATIVE (AFU_ORTHOLOGUE AFUA_1G17690)-RELATED"/>
    <property type="match status" value="1"/>
</dbReference>